<evidence type="ECO:0000256" key="5">
    <source>
        <dbReference type="ARBA" id="ARBA00022842"/>
    </source>
</evidence>
<sequence length="261" mass="28808">MKNSYKKIAAEAAREAGDKLLWYFERLKKGDVISKAKHDIVTPADLASEKIILRAIKKNFPNHNILSEEGGQQKKKNSEYLWVVDPLDGTTNFAMGNPLFSISIGLFKNNEPILGVIYVPILNNLYTAKKGIGAFLNNKKIQVSKEGKISNAFLTFCHGSQRKDIERATNIHKKLKLKARDIRQIGSAAIECAWVAQGKVEAIIIPGVHVWDIAAGALLVREAGGNVTDINGKNWNIYSNGIIASNKAIKTTLSRTIKSIK</sequence>
<evidence type="ECO:0000313" key="9">
    <source>
        <dbReference type="Proteomes" id="UP000177579"/>
    </source>
</evidence>
<dbReference type="EC" id="3.1.3.25" evidence="7"/>
<dbReference type="PANTHER" id="PTHR20854:SF4">
    <property type="entry name" value="INOSITOL-1-MONOPHOSPHATASE-RELATED"/>
    <property type="match status" value="1"/>
</dbReference>
<keyword evidence="3 6" id="KW-0479">Metal-binding</keyword>
<feature type="binding site" evidence="6">
    <location>
        <position position="87"/>
    </location>
    <ligand>
        <name>Mg(2+)</name>
        <dbReference type="ChEBI" id="CHEBI:18420"/>
        <label>1</label>
        <note>catalytic</note>
    </ligand>
</feature>
<dbReference type="Gene3D" id="3.30.540.10">
    <property type="entry name" value="Fructose-1,6-Bisphosphatase, subunit A, domain 1"/>
    <property type="match status" value="1"/>
</dbReference>
<evidence type="ECO:0000313" key="8">
    <source>
        <dbReference type="EMBL" id="OGF40087.1"/>
    </source>
</evidence>
<keyword evidence="5 6" id="KW-0460">Magnesium</keyword>
<dbReference type="Pfam" id="PF00459">
    <property type="entry name" value="Inositol_P"/>
    <property type="match status" value="1"/>
</dbReference>
<dbReference type="PANTHER" id="PTHR20854">
    <property type="entry name" value="INOSITOL MONOPHOSPHATASE"/>
    <property type="match status" value="1"/>
</dbReference>
<comment type="cofactor">
    <cofactor evidence="2 6 7">
        <name>Mg(2+)</name>
        <dbReference type="ChEBI" id="CHEBI:18420"/>
    </cofactor>
</comment>
<reference evidence="8 9" key="1">
    <citation type="journal article" date="2016" name="Nat. Commun.">
        <title>Thousands of microbial genomes shed light on interconnected biogeochemical processes in an aquifer system.</title>
        <authorList>
            <person name="Anantharaman K."/>
            <person name="Brown C.T."/>
            <person name="Hug L.A."/>
            <person name="Sharon I."/>
            <person name="Castelle C.J."/>
            <person name="Probst A.J."/>
            <person name="Thomas B.C."/>
            <person name="Singh A."/>
            <person name="Wilkins M.J."/>
            <person name="Karaoz U."/>
            <person name="Brodie E.L."/>
            <person name="Williams K.H."/>
            <person name="Hubbard S.S."/>
            <person name="Banfield J.F."/>
        </authorList>
    </citation>
    <scope>NUCLEOTIDE SEQUENCE [LARGE SCALE GENOMIC DNA]</scope>
</reference>
<feature type="binding site" evidence="6">
    <location>
        <position position="88"/>
    </location>
    <ligand>
        <name>Mg(2+)</name>
        <dbReference type="ChEBI" id="CHEBI:18420"/>
        <label>1</label>
        <note>catalytic</note>
    </ligand>
</feature>
<comment type="similarity">
    <text evidence="7">Belongs to the inositol monophosphatase superfamily.</text>
</comment>
<organism evidence="8 9">
    <name type="scientific">Candidatus Falkowbacteria bacterium RIFOXYD2_FULL_34_120</name>
    <dbReference type="NCBI Taxonomy" id="1798007"/>
    <lineage>
        <taxon>Bacteria</taxon>
        <taxon>Candidatus Falkowiibacteriota</taxon>
    </lineage>
</organism>
<dbReference type="AlphaFoldDB" id="A0A1F5TMM3"/>
<evidence type="ECO:0000256" key="3">
    <source>
        <dbReference type="ARBA" id="ARBA00022723"/>
    </source>
</evidence>
<evidence type="ECO:0000256" key="7">
    <source>
        <dbReference type="RuleBase" id="RU364068"/>
    </source>
</evidence>
<gene>
    <name evidence="8" type="ORF">A2531_04980</name>
</gene>
<accession>A0A1F5TMM3</accession>
<dbReference type="GO" id="GO:0006020">
    <property type="term" value="P:inositol metabolic process"/>
    <property type="evidence" value="ECO:0007669"/>
    <property type="project" value="TreeGrafter"/>
</dbReference>
<evidence type="ECO:0000256" key="2">
    <source>
        <dbReference type="ARBA" id="ARBA00001946"/>
    </source>
</evidence>
<evidence type="ECO:0000256" key="4">
    <source>
        <dbReference type="ARBA" id="ARBA00022801"/>
    </source>
</evidence>
<dbReference type="GO" id="GO:0046872">
    <property type="term" value="F:metal ion binding"/>
    <property type="evidence" value="ECO:0007669"/>
    <property type="project" value="UniProtKB-KW"/>
</dbReference>
<protein>
    <recommendedName>
        <fullName evidence="7">Inositol-1-monophosphatase</fullName>
        <ecNumber evidence="7">3.1.3.25</ecNumber>
    </recommendedName>
</protein>
<comment type="catalytic activity">
    <reaction evidence="1 7">
        <text>a myo-inositol phosphate + H2O = myo-inositol + phosphate</text>
        <dbReference type="Rhea" id="RHEA:24056"/>
        <dbReference type="ChEBI" id="CHEBI:15377"/>
        <dbReference type="ChEBI" id="CHEBI:17268"/>
        <dbReference type="ChEBI" id="CHEBI:43474"/>
        <dbReference type="ChEBI" id="CHEBI:84139"/>
        <dbReference type="EC" id="3.1.3.25"/>
    </reaction>
</comment>
<dbReference type="InterPro" id="IPR020550">
    <property type="entry name" value="Inositol_monophosphatase_CS"/>
</dbReference>
<keyword evidence="4 7" id="KW-0378">Hydrolase</keyword>
<dbReference type="SUPFAM" id="SSF56655">
    <property type="entry name" value="Carbohydrate phosphatase"/>
    <property type="match status" value="1"/>
</dbReference>
<evidence type="ECO:0000256" key="6">
    <source>
        <dbReference type="PIRSR" id="PIRSR600760-2"/>
    </source>
</evidence>
<proteinExistence type="inferred from homology"/>
<dbReference type="InterPro" id="IPR033942">
    <property type="entry name" value="IMPase"/>
</dbReference>
<dbReference type="FunFam" id="3.30.540.10:FF:000003">
    <property type="entry name" value="Inositol-1-monophosphatase"/>
    <property type="match status" value="1"/>
</dbReference>
<dbReference type="PROSITE" id="PS00630">
    <property type="entry name" value="IMP_2"/>
    <property type="match status" value="1"/>
</dbReference>
<evidence type="ECO:0000256" key="1">
    <source>
        <dbReference type="ARBA" id="ARBA00001033"/>
    </source>
</evidence>
<name>A0A1F5TMM3_9BACT</name>
<dbReference type="Gene3D" id="3.40.190.80">
    <property type="match status" value="1"/>
</dbReference>
<dbReference type="CDD" id="cd01639">
    <property type="entry name" value="IMPase"/>
    <property type="match status" value="1"/>
</dbReference>
<feature type="binding site" evidence="6">
    <location>
        <position position="212"/>
    </location>
    <ligand>
        <name>Mg(2+)</name>
        <dbReference type="ChEBI" id="CHEBI:18420"/>
        <label>1</label>
        <note>catalytic</note>
    </ligand>
</feature>
<dbReference type="Proteomes" id="UP000177579">
    <property type="component" value="Unassembled WGS sequence"/>
</dbReference>
<feature type="binding site" evidence="6">
    <location>
        <position position="68"/>
    </location>
    <ligand>
        <name>Mg(2+)</name>
        <dbReference type="ChEBI" id="CHEBI:18420"/>
        <label>1</label>
        <note>catalytic</note>
    </ligand>
</feature>
<dbReference type="PRINTS" id="PR00377">
    <property type="entry name" value="IMPHPHTASES"/>
</dbReference>
<dbReference type="GO" id="GO:0007165">
    <property type="term" value="P:signal transduction"/>
    <property type="evidence" value="ECO:0007669"/>
    <property type="project" value="TreeGrafter"/>
</dbReference>
<comment type="caution">
    <text evidence="8">The sequence shown here is derived from an EMBL/GenBank/DDBJ whole genome shotgun (WGS) entry which is preliminary data.</text>
</comment>
<dbReference type="EMBL" id="MFGO01000036">
    <property type="protein sequence ID" value="OGF40087.1"/>
    <property type="molecule type" value="Genomic_DNA"/>
</dbReference>
<feature type="binding site" evidence="6">
    <location>
        <position position="85"/>
    </location>
    <ligand>
        <name>Mg(2+)</name>
        <dbReference type="ChEBI" id="CHEBI:18420"/>
        <label>1</label>
        <note>catalytic</note>
    </ligand>
</feature>
<dbReference type="GO" id="GO:0008934">
    <property type="term" value="F:inositol monophosphate 1-phosphatase activity"/>
    <property type="evidence" value="ECO:0007669"/>
    <property type="project" value="InterPro"/>
</dbReference>
<dbReference type="GO" id="GO:0046854">
    <property type="term" value="P:phosphatidylinositol phosphate biosynthetic process"/>
    <property type="evidence" value="ECO:0007669"/>
    <property type="project" value="InterPro"/>
</dbReference>
<dbReference type="InterPro" id="IPR000760">
    <property type="entry name" value="Inositol_monophosphatase-like"/>
</dbReference>